<evidence type="ECO:0000256" key="17">
    <source>
        <dbReference type="ARBA" id="ARBA00037002"/>
    </source>
</evidence>
<evidence type="ECO:0000256" key="8">
    <source>
        <dbReference type="ARBA" id="ARBA00022792"/>
    </source>
</evidence>
<reference evidence="28" key="1">
    <citation type="submission" date="2018-06" db="EMBL/GenBank/DDBJ databases">
        <authorList>
            <person name="Zhirakovskaya E."/>
        </authorList>
    </citation>
    <scope>NUCLEOTIDE SEQUENCE</scope>
</reference>
<gene>
    <name evidence="28" type="ORF">MNBD_DELTA04-1668</name>
</gene>
<dbReference type="GO" id="GO:0006915">
    <property type="term" value="P:apoptotic process"/>
    <property type="evidence" value="ECO:0007669"/>
    <property type="project" value="UniProtKB-KW"/>
</dbReference>
<evidence type="ECO:0000256" key="19">
    <source>
        <dbReference type="ARBA" id="ARBA00038848"/>
    </source>
</evidence>
<dbReference type="SUPFAM" id="SSF54637">
    <property type="entry name" value="Thioesterase/thiol ester dehydrase-isomerase"/>
    <property type="match status" value="1"/>
</dbReference>
<evidence type="ECO:0000256" key="7">
    <source>
        <dbReference type="ARBA" id="ARBA00022703"/>
    </source>
</evidence>
<dbReference type="GO" id="GO:0006631">
    <property type="term" value="P:fatty acid metabolic process"/>
    <property type="evidence" value="ECO:0007669"/>
    <property type="project" value="UniProtKB-KW"/>
</dbReference>
<evidence type="ECO:0000256" key="1">
    <source>
        <dbReference type="ARBA" id="ARBA00004496"/>
    </source>
</evidence>
<comment type="catalytic activity">
    <reaction evidence="25">
        <text>dodecanoyl-CoA + H2O = dodecanoate + CoA + H(+)</text>
        <dbReference type="Rhea" id="RHEA:30135"/>
        <dbReference type="ChEBI" id="CHEBI:15377"/>
        <dbReference type="ChEBI" id="CHEBI:15378"/>
        <dbReference type="ChEBI" id="CHEBI:18262"/>
        <dbReference type="ChEBI" id="CHEBI:57287"/>
        <dbReference type="ChEBI" id="CHEBI:57375"/>
    </reaction>
    <physiologicalReaction direction="left-to-right" evidence="25">
        <dbReference type="Rhea" id="RHEA:30136"/>
    </physiologicalReaction>
</comment>
<evidence type="ECO:0000256" key="4">
    <source>
        <dbReference type="ARBA" id="ARBA00004637"/>
    </source>
</evidence>
<evidence type="ECO:0000256" key="13">
    <source>
        <dbReference type="ARBA" id="ARBA00023128"/>
    </source>
</evidence>
<dbReference type="InterPro" id="IPR052365">
    <property type="entry name" value="THEM4/THEM5_acyl-CoA_thioest"/>
</dbReference>
<keyword evidence="10" id="KW-0276">Fatty acid metabolism</keyword>
<evidence type="ECO:0000256" key="11">
    <source>
        <dbReference type="ARBA" id="ARBA00022946"/>
    </source>
</evidence>
<dbReference type="PANTHER" id="PTHR12418">
    <property type="entry name" value="ACYL-COENZYME A THIOESTERASE THEM4"/>
    <property type="match status" value="1"/>
</dbReference>
<evidence type="ECO:0000256" key="14">
    <source>
        <dbReference type="ARBA" id="ARBA00023136"/>
    </source>
</evidence>
<evidence type="ECO:0000256" key="12">
    <source>
        <dbReference type="ARBA" id="ARBA00023098"/>
    </source>
</evidence>
<proteinExistence type="inferred from homology"/>
<evidence type="ECO:0000313" key="28">
    <source>
        <dbReference type="EMBL" id="VAW38263.1"/>
    </source>
</evidence>
<evidence type="ECO:0000256" key="5">
    <source>
        <dbReference type="ARBA" id="ARBA00022475"/>
    </source>
</evidence>
<evidence type="ECO:0000256" key="25">
    <source>
        <dbReference type="ARBA" id="ARBA00048074"/>
    </source>
</evidence>
<keyword evidence="15" id="KW-0966">Cell projection</keyword>
<dbReference type="InterPro" id="IPR006683">
    <property type="entry name" value="Thioestr_dom"/>
</dbReference>
<keyword evidence="9" id="KW-0378">Hydrolase</keyword>
<keyword evidence="12" id="KW-0443">Lipid metabolism</keyword>
<dbReference type="CDD" id="cd03443">
    <property type="entry name" value="PaaI_thioesterase"/>
    <property type="match status" value="1"/>
</dbReference>
<sequence length="155" mass="17211">MCLVCGLQNSLGLAASFYELDNGELLAIFKPREEHQSYPGRLHGGIVSAILDETIGRALMIGQAHEYWGVTVEISVRFKKPVPLDEELHVIARITGDSKRFFQGSGKLLLADGSIAAEARGKYMKLPLDKIADFNAKEQDWQVVPRPDDPEFVDI</sequence>
<dbReference type="PANTHER" id="PTHR12418:SF19">
    <property type="entry name" value="ACYL-COENZYME A THIOESTERASE THEM4"/>
    <property type="match status" value="1"/>
</dbReference>
<evidence type="ECO:0000256" key="18">
    <source>
        <dbReference type="ARBA" id="ARBA00038456"/>
    </source>
</evidence>
<dbReference type="Gene3D" id="3.10.129.10">
    <property type="entry name" value="Hotdog Thioesterase"/>
    <property type="match status" value="1"/>
</dbReference>
<evidence type="ECO:0000256" key="16">
    <source>
        <dbReference type="ARBA" id="ARBA00035852"/>
    </source>
</evidence>
<keyword evidence="13" id="KW-0496">Mitochondrion</keyword>
<feature type="domain" description="Thioesterase" evidence="27">
    <location>
        <begin position="40"/>
        <end position="95"/>
    </location>
</feature>
<comment type="similarity">
    <text evidence="18">Belongs to the THEM4/THEM5 thioesterase family.</text>
</comment>
<comment type="catalytic activity">
    <reaction evidence="16">
        <text>(5Z,8Z,11Z,14Z)-eicosatetraenoyl-CoA + H2O = (5Z,8Z,11Z,14Z)-eicosatetraenoate + CoA + H(+)</text>
        <dbReference type="Rhea" id="RHEA:40151"/>
        <dbReference type="ChEBI" id="CHEBI:15377"/>
        <dbReference type="ChEBI" id="CHEBI:15378"/>
        <dbReference type="ChEBI" id="CHEBI:32395"/>
        <dbReference type="ChEBI" id="CHEBI:57287"/>
        <dbReference type="ChEBI" id="CHEBI:57368"/>
    </reaction>
    <physiologicalReaction direction="left-to-right" evidence="16">
        <dbReference type="Rhea" id="RHEA:40152"/>
    </physiologicalReaction>
</comment>
<dbReference type="InterPro" id="IPR029069">
    <property type="entry name" value="HotDog_dom_sf"/>
</dbReference>
<comment type="catalytic activity">
    <reaction evidence="22">
        <text>octanoyl-CoA + H2O = octanoate + CoA + H(+)</text>
        <dbReference type="Rhea" id="RHEA:30143"/>
        <dbReference type="ChEBI" id="CHEBI:15377"/>
        <dbReference type="ChEBI" id="CHEBI:15378"/>
        <dbReference type="ChEBI" id="CHEBI:25646"/>
        <dbReference type="ChEBI" id="CHEBI:57287"/>
        <dbReference type="ChEBI" id="CHEBI:57386"/>
    </reaction>
    <physiologicalReaction direction="left-to-right" evidence="22">
        <dbReference type="Rhea" id="RHEA:30144"/>
    </physiologicalReaction>
</comment>
<dbReference type="GO" id="GO:0032587">
    <property type="term" value="C:ruffle membrane"/>
    <property type="evidence" value="ECO:0007669"/>
    <property type="project" value="UniProtKB-SubCell"/>
</dbReference>
<keyword evidence="5" id="KW-1003">Cell membrane</keyword>
<keyword evidence="6" id="KW-0963">Cytoplasm</keyword>
<comment type="subcellular location">
    <subcellularLocation>
        <location evidence="3">Cell projection</location>
        <location evidence="3">Ruffle membrane</location>
    </subcellularLocation>
    <subcellularLocation>
        <location evidence="1">Cytoplasm</location>
    </subcellularLocation>
    <subcellularLocation>
        <location evidence="4">Mitochondrion inner membrane</location>
        <topology evidence="4">Peripheral membrane protein</topology>
    </subcellularLocation>
    <subcellularLocation>
        <location evidence="2">Mitochondrion intermembrane space</location>
    </subcellularLocation>
</comment>
<dbReference type="Pfam" id="PF03061">
    <property type="entry name" value="4HBT"/>
    <property type="match status" value="1"/>
</dbReference>
<evidence type="ECO:0000256" key="22">
    <source>
        <dbReference type="ARBA" id="ARBA00047588"/>
    </source>
</evidence>
<evidence type="ECO:0000256" key="2">
    <source>
        <dbReference type="ARBA" id="ARBA00004569"/>
    </source>
</evidence>
<evidence type="ECO:0000256" key="9">
    <source>
        <dbReference type="ARBA" id="ARBA00022801"/>
    </source>
</evidence>
<evidence type="ECO:0000256" key="21">
    <source>
        <dbReference type="ARBA" id="ARBA00043210"/>
    </source>
</evidence>
<evidence type="ECO:0000256" key="24">
    <source>
        <dbReference type="ARBA" id="ARBA00047969"/>
    </source>
</evidence>
<organism evidence="28">
    <name type="scientific">hydrothermal vent metagenome</name>
    <dbReference type="NCBI Taxonomy" id="652676"/>
    <lineage>
        <taxon>unclassified sequences</taxon>
        <taxon>metagenomes</taxon>
        <taxon>ecological metagenomes</taxon>
    </lineage>
</organism>
<comment type="catalytic activity">
    <reaction evidence="24">
        <text>decanoyl-CoA + H2O = decanoate + CoA + H(+)</text>
        <dbReference type="Rhea" id="RHEA:40059"/>
        <dbReference type="ChEBI" id="CHEBI:15377"/>
        <dbReference type="ChEBI" id="CHEBI:15378"/>
        <dbReference type="ChEBI" id="CHEBI:27689"/>
        <dbReference type="ChEBI" id="CHEBI:57287"/>
        <dbReference type="ChEBI" id="CHEBI:61430"/>
    </reaction>
    <physiologicalReaction direction="left-to-right" evidence="24">
        <dbReference type="Rhea" id="RHEA:40060"/>
    </physiologicalReaction>
</comment>
<comment type="catalytic activity">
    <reaction evidence="23">
        <text>hexadecanoyl-CoA + H2O = hexadecanoate + CoA + H(+)</text>
        <dbReference type="Rhea" id="RHEA:16645"/>
        <dbReference type="ChEBI" id="CHEBI:7896"/>
        <dbReference type="ChEBI" id="CHEBI:15377"/>
        <dbReference type="ChEBI" id="CHEBI:15378"/>
        <dbReference type="ChEBI" id="CHEBI:57287"/>
        <dbReference type="ChEBI" id="CHEBI:57379"/>
        <dbReference type="EC" id="3.1.2.2"/>
    </reaction>
    <physiologicalReaction direction="left-to-right" evidence="23">
        <dbReference type="Rhea" id="RHEA:16646"/>
    </physiologicalReaction>
</comment>
<evidence type="ECO:0000256" key="10">
    <source>
        <dbReference type="ARBA" id="ARBA00022832"/>
    </source>
</evidence>
<dbReference type="GO" id="GO:0005758">
    <property type="term" value="C:mitochondrial intermembrane space"/>
    <property type="evidence" value="ECO:0007669"/>
    <property type="project" value="UniProtKB-SubCell"/>
</dbReference>
<dbReference type="EC" id="3.1.2.2" evidence="19"/>
<evidence type="ECO:0000256" key="26">
    <source>
        <dbReference type="ARBA" id="ARBA00048180"/>
    </source>
</evidence>
<accession>A0A3B0VD48</accession>
<evidence type="ECO:0000256" key="23">
    <source>
        <dbReference type="ARBA" id="ARBA00047734"/>
    </source>
</evidence>
<evidence type="ECO:0000256" key="6">
    <source>
        <dbReference type="ARBA" id="ARBA00022490"/>
    </source>
</evidence>
<dbReference type="GO" id="GO:0016787">
    <property type="term" value="F:hydrolase activity"/>
    <property type="evidence" value="ECO:0007669"/>
    <property type="project" value="UniProtKB-KW"/>
</dbReference>
<evidence type="ECO:0000259" key="27">
    <source>
        <dbReference type="Pfam" id="PF03061"/>
    </source>
</evidence>
<keyword evidence="11" id="KW-0809">Transit peptide</keyword>
<dbReference type="EMBL" id="UOEY01000058">
    <property type="protein sequence ID" value="VAW38263.1"/>
    <property type="molecule type" value="Genomic_DNA"/>
</dbReference>
<comment type="catalytic activity">
    <reaction evidence="26">
        <text>tetradecanoyl-CoA + H2O = tetradecanoate + CoA + H(+)</text>
        <dbReference type="Rhea" id="RHEA:40119"/>
        <dbReference type="ChEBI" id="CHEBI:15377"/>
        <dbReference type="ChEBI" id="CHEBI:15378"/>
        <dbReference type="ChEBI" id="CHEBI:30807"/>
        <dbReference type="ChEBI" id="CHEBI:57287"/>
        <dbReference type="ChEBI" id="CHEBI:57385"/>
    </reaction>
    <physiologicalReaction direction="left-to-right" evidence="26">
        <dbReference type="Rhea" id="RHEA:40120"/>
    </physiologicalReaction>
</comment>
<dbReference type="AlphaFoldDB" id="A0A3B0VD48"/>
<keyword evidence="14" id="KW-0472">Membrane</keyword>
<protein>
    <recommendedName>
        <fullName evidence="20">Acyl-coenzyme A thioesterase THEM4</fullName>
        <ecNumber evidence="19">3.1.2.2</ecNumber>
    </recommendedName>
    <alternativeName>
        <fullName evidence="21">Thioesterase superfamily member 4</fullName>
    </alternativeName>
</protein>
<name>A0A3B0VD48_9ZZZZ</name>
<dbReference type="GO" id="GO:0005743">
    <property type="term" value="C:mitochondrial inner membrane"/>
    <property type="evidence" value="ECO:0007669"/>
    <property type="project" value="UniProtKB-SubCell"/>
</dbReference>
<evidence type="ECO:0000256" key="15">
    <source>
        <dbReference type="ARBA" id="ARBA00023273"/>
    </source>
</evidence>
<comment type="catalytic activity">
    <reaction evidence="17">
        <text>(9Z)-octadecenoyl-CoA + H2O = (9Z)-octadecenoate + CoA + H(+)</text>
        <dbReference type="Rhea" id="RHEA:40139"/>
        <dbReference type="ChEBI" id="CHEBI:15377"/>
        <dbReference type="ChEBI" id="CHEBI:15378"/>
        <dbReference type="ChEBI" id="CHEBI:30823"/>
        <dbReference type="ChEBI" id="CHEBI:57287"/>
        <dbReference type="ChEBI" id="CHEBI:57387"/>
    </reaction>
    <physiologicalReaction direction="left-to-right" evidence="17">
        <dbReference type="Rhea" id="RHEA:40140"/>
    </physiologicalReaction>
</comment>
<evidence type="ECO:0000256" key="20">
    <source>
        <dbReference type="ARBA" id="ARBA00040123"/>
    </source>
</evidence>
<keyword evidence="7" id="KW-0053">Apoptosis</keyword>
<evidence type="ECO:0000256" key="3">
    <source>
        <dbReference type="ARBA" id="ARBA00004632"/>
    </source>
</evidence>
<keyword evidence="8" id="KW-0999">Mitochondrion inner membrane</keyword>